<feature type="active site" evidence="9">
    <location>
        <position position="113"/>
    </location>
</feature>
<evidence type="ECO:0000313" key="12">
    <source>
        <dbReference type="EMBL" id="KYH32566.1"/>
    </source>
</evidence>
<comment type="caution">
    <text evidence="9">Lacks conserved residue(s) required for the propagation of feature annotation.</text>
</comment>
<feature type="transmembrane region" description="Helical" evidence="9">
    <location>
        <begin position="61"/>
        <end position="80"/>
    </location>
</feature>
<dbReference type="UniPathway" id="UPA00665"/>
<dbReference type="PANTHER" id="PTHR33695">
    <property type="entry name" value="LIPOPROTEIN SIGNAL PEPTIDASE"/>
    <property type="match status" value="1"/>
</dbReference>
<evidence type="ECO:0000256" key="9">
    <source>
        <dbReference type="HAMAP-Rule" id="MF_00161"/>
    </source>
</evidence>
<keyword evidence="2 9" id="KW-1003">Cell membrane</keyword>
<organism evidence="12 13">
    <name type="scientific">Moorella mulderi DSM 14980</name>
    <dbReference type="NCBI Taxonomy" id="1122241"/>
    <lineage>
        <taxon>Bacteria</taxon>
        <taxon>Bacillati</taxon>
        <taxon>Bacillota</taxon>
        <taxon>Clostridia</taxon>
        <taxon>Neomoorellales</taxon>
        <taxon>Neomoorellaceae</taxon>
        <taxon>Neomoorella</taxon>
    </lineage>
</organism>
<dbReference type="EC" id="3.4.23.36" evidence="9"/>
<dbReference type="GO" id="GO:0005886">
    <property type="term" value="C:plasma membrane"/>
    <property type="evidence" value="ECO:0007669"/>
    <property type="project" value="UniProtKB-SubCell"/>
</dbReference>
<keyword evidence="12" id="KW-0449">Lipoprotein</keyword>
<evidence type="ECO:0000256" key="8">
    <source>
        <dbReference type="ARBA" id="ARBA00023136"/>
    </source>
</evidence>
<comment type="subcellular location">
    <subcellularLocation>
        <location evidence="9">Cell membrane</location>
        <topology evidence="9">Multi-pass membrane protein</topology>
    </subcellularLocation>
</comment>
<dbReference type="Pfam" id="PF01252">
    <property type="entry name" value="Peptidase_A8"/>
    <property type="match status" value="1"/>
</dbReference>
<keyword evidence="7 9" id="KW-1133">Transmembrane helix</keyword>
<keyword evidence="13" id="KW-1185">Reference proteome</keyword>
<comment type="pathway">
    <text evidence="9">Protein modification; lipoprotein biosynthesis (signal peptide cleavage).</text>
</comment>
<evidence type="ECO:0000256" key="11">
    <source>
        <dbReference type="RuleBase" id="RU004181"/>
    </source>
</evidence>
<feature type="transmembrane region" description="Helical" evidence="9">
    <location>
        <begin position="123"/>
        <end position="142"/>
    </location>
</feature>
<keyword evidence="5 9" id="KW-0064">Aspartyl protease</keyword>
<keyword evidence="6 9" id="KW-0378">Hydrolase</keyword>
<evidence type="ECO:0000256" key="7">
    <source>
        <dbReference type="ARBA" id="ARBA00022989"/>
    </source>
</evidence>
<evidence type="ECO:0000256" key="6">
    <source>
        <dbReference type="ARBA" id="ARBA00022801"/>
    </source>
</evidence>
<gene>
    <name evidence="9 12" type="primary">lspA</name>
    <name evidence="12" type="ORF">MOMUL_11680</name>
</gene>
<comment type="similarity">
    <text evidence="1 9 11">Belongs to the peptidase A8 family.</text>
</comment>
<comment type="function">
    <text evidence="9 10">This protein specifically catalyzes the removal of signal peptides from prolipoproteins.</text>
</comment>
<dbReference type="HAMAP" id="MF_00161">
    <property type="entry name" value="LspA"/>
    <property type="match status" value="1"/>
</dbReference>
<protein>
    <recommendedName>
        <fullName evidence="9">Lipoprotein signal peptidase</fullName>
        <ecNumber evidence="9">3.4.23.36</ecNumber>
    </recommendedName>
    <alternativeName>
        <fullName evidence="9">Prolipoprotein signal peptidase</fullName>
    </alternativeName>
    <alternativeName>
        <fullName evidence="9">Signal peptidase II</fullName>
        <shortName evidence="9">SPase II</shortName>
    </alternativeName>
</protein>
<comment type="caution">
    <text evidence="12">The sequence shown here is derived from an EMBL/GenBank/DDBJ whole genome shotgun (WGS) entry which is preliminary data.</text>
</comment>
<sequence length="152" mass="16650">MILPFLLLAALVLGIDQLSKYIIRANFQPNESLPVINSVFHLTYVNNPGAAFGLLAYKTPVFVSVTLLVAVIILVAYRFLPPGRILLRLALALMLGGALGNLIDRLRFGYVVDFLDFRIWPVFNLADIAIVSGVILLCWELLGPAGEQGKSL</sequence>
<name>A0A151AY49_9FIRM</name>
<comment type="catalytic activity">
    <reaction evidence="9 10">
        <text>Release of signal peptides from bacterial membrane prolipoproteins. Hydrolyzes -Xaa-Yaa-Zaa-|-(S,diacylglyceryl)Cys-, in which Xaa is hydrophobic (preferably Leu), and Yaa (Ala or Ser) and Zaa (Gly or Ala) have small, neutral side chains.</text>
        <dbReference type="EC" id="3.4.23.36"/>
    </reaction>
</comment>
<evidence type="ECO:0000256" key="5">
    <source>
        <dbReference type="ARBA" id="ARBA00022750"/>
    </source>
</evidence>
<dbReference type="PROSITE" id="PS00855">
    <property type="entry name" value="SPASE_II"/>
    <property type="match status" value="1"/>
</dbReference>
<evidence type="ECO:0000256" key="1">
    <source>
        <dbReference type="ARBA" id="ARBA00006139"/>
    </source>
</evidence>
<dbReference type="PRINTS" id="PR00781">
    <property type="entry name" value="LIPOSIGPTASE"/>
</dbReference>
<dbReference type="InterPro" id="IPR001872">
    <property type="entry name" value="Peptidase_A8"/>
</dbReference>
<keyword evidence="3 9" id="KW-0645">Protease</keyword>
<dbReference type="PATRIC" id="fig|1122241.3.peg.1227"/>
<dbReference type="NCBIfam" id="TIGR00077">
    <property type="entry name" value="lspA"/>
    <property type="match status" value="1"/>
</dbReference>
<dbReference type="GO" id="GO:0006508">
    <property type="term" value="P:proteolysis"/>
    <property type="evidence" value="ECO:0007669"/>
    <property type="project" value="UniProtKB-KW"/>
</dbReference>
<evidence type="ECO:0000313" key="13">
    <source>
        <dbReference type="Proteomes" id="UP000075670"/>
    </source>
</evidence>
<dbReference type="EMBL" id="LTBC01000003">
    <property type="protein sequence ID" value="KYH32566.1"/>
    <property type="molecule type" value="Genomic_DNA"/>
</dbReference>
<dbReference type="Proteomes" id="UP000075670">
    <property type="component" value="Unassembled WGS sequence"/>
</dbReference>
<proteinExistence type="inferred from homology"/>
<keyword evidence="8 9" id="KW-0472">Membrane</keyword>
<feature type="active site" evidence="9">
    <location>
        <position position="127"/>
    </location>
</feature>
<accession>A0A151AY49</accession>
<dbReference type="AlphaFoldDB" id="A0A151AY49"/>
<dbReference type="PANTHER" id="PTHR33695:SF1">
    <property type="entry name" value="LIPOPROTEIN SIGNAL PEPTIDASE"/>
    <property type="match status" value="1"/>
</dbReference>
<dbReference type="GO" id="GO:0004190">
    <property type="term" value="F:aspartic-type endopeptidase activity"/>
    <property type="evidence" value="ECO:0007669"/>
    <property type="project" value="UniProtKB-UniRule"/>
</dbReference>
<evidence type="ECO:0000256" key="2">
    <source>
        <dbReference type="ARBA" id="ARBA00022475"/>
    </source>
</evidence>
<feature type="transmembrane region" description="Helical" evidence="9">
    <location>
        <begin position="85"/>
        <end position="103"/>
    </location>
</feature>
<evidence type="ECO:0000256" key="3">
    <source>
        <dbReference type="ARBA" id="ARBA00022670"/>
    </source>
</evidence>
<evidence type="ECO:0000256" key="4">
    <source>
        <dbReference type="ARBA" id="ARBA00022692"/>
    </source>
</evidence>
<evidence type="ECO:0000256" key="10">
    <source>
        <dbReference type="RuleBase" id="RU000594"/>
    </source>
</evidence>
<keyword evidence="4 9" id="KW-0812">Transmembrane</keyword>
<reference evidence="12 13" key="1">
    <citation type="submission" date="2016-02" db="EMBL/GenBank/DDBJ databases">
        <title>Genome sequence of Moorella mulderi DSM 14980.</title>
        <authorList>
            <person name="Poehlein A."/>
            <person name="Daniel R."/>
        </authorList>
    </citation>
    <scope>NUCLEOTIDE SEQUENCE [LARGE SCALE GENOMIC DNA]</scope>
    <source>
        <strain evidence="12 13">DSM 14980</strain>
    </source>
</reference>